<dbReference type="Pfam" id="PF00702">
    <property type="entry name" value="Hydrolase"/>
    <property type="match status" value="1"/>
</dbReference>
<dbReference type="SFLD" id="SFLDG01129">
    <property type="entry name" value="C1.5:_HAD__Beta-PGM__Phosphata"/>
    <property type="match status" value="1"/>
</dbReference>
<dbReference type="Gene3D" id="3.40.50.1000">
    <property type="entry name" value="HAD superfamily/HAD-like"/>
    <property type="match status" value="1"/>
</dbReference>
<dbReference type="PANTHER" id="PTHR43481:SF4">
    <property type="entry name" value="GLYCEROL-1-PHOSPHATE PHOSPHOHYDROLASE 1-RELATED"/>
    <property type="match status" value="1"/>
</dbReference>
<dbReference type="Gene3D" id="1.10.150.240">
    <property type="entry name" value="Putative phosphatase, domain 2"/>
    <property type="match status" value="1"/>
</dbReference>
<protein>
    <submittedName>
        <fullName evidence="1">HAD-IA family hydrolase</fullName>
    </submittedName>
</protein>
<dbReference type="GO" id="GO:0050308">
    <property type="term" value="F:sugar-phosphatase activity"/>
    <property type="evidence" value="ECO:0007669"/>
    <property type="project" value="TreeGrafter"/>
</dbReference>
<reference evidence="1" key="1">
    <citation type="submission" date="2022-11" db="EMBL/GenBank/DDBJ databases">
        <title>Biodiversity and phylogenetic relationships of bacteria.</title>
        <authorList>
            <person name="Machado R.A.R."/>
            <person name="Bhat A."/>
            <person name="Loulou A."/>
            <person name="Kallel S."/>
        </authorList>
    </citation>
    <scope>NUCLEOTIDE SEQUENCE</scope>
    <source>
        <strain evidence="1">K-TC2</strain>
    </source>
</reference>
<dbReference type="SUPFAM" id="SSF56784">
    <property type="entry name" value="HAD-like"/>
    <property type="match status" value="1"/>
</dbReference>
<dbReference type="PROSITE" id="PS01228">
    <property type="entry name" value="COF_1"/>
    <property type="match status" value="1"/>
</dbReference>
<dbReference type="InterPro" id="IPR023214">
    <property type="entry name" value="HAD_sf"/>
</dbReference>
<accession>A0A9X3E6N8</accession>
<sequence>MTTDALFGGRSFAAFLFDMDGTLLTSIEAAERVWSDWARRQGLDVEAFLPTLHGKRAIDTVRQLGLPGIDVEAEAEAILQAEIDDVDGVREIGGAAGFLSALPPDRWAVVTSAPRLLALRRLEAAGLTPPAVFVTADDVTIGKPEPDCYLLAASRLGVAASDCLVFEDAPAGIEAGERAGASVLVIQATHTAPAATVHPGVGSYDGLRVATDTEGRLILEREAG</sequence>
<name>A0A9X3E6N8_9HYPH</name>
<evidence type="ECO:0000313" key="2">
    <source>
        <dbReference type="Proteomes" id="UP001144805"/>
    </source>
</evidence>
<dbReference type="PANTHER" id="PTHR43481">
    <property type="entry name" value="FRUCTOSE-1-PHOSPHATE PHOSPHATASE"/>
    <property type="match status" value="1"/>
</dbReference>
<evidence type="ECO:0000313" key="1">
    <source>
        <dbReference type="EMBL" id="MCX5572108.1"/>
    </source>
</evidence>
<comment type="caution">
    <text evidence="1">The sequence shown here is derived from an EMBL/GenBank/DDBJ whole genome shotgun (WGS) entry which is preliminary data.</text>
</comment>
<dbReference type="InterPro" id="IPR051806">
    <property type="entry name" value="HAD-like_SPP"/>
</dbReference>
<proteinExistence type="predicted"/>
<dbReference type="Proteomes" id="UP001144805">
    <property type="component" value="Unassembled WGS sequence"/>
</dbReference>
<dbReference type="EMBL" id="JAPKNK010000014">
    <property type="protein sequence ID" value="MCX5572108.1"/>
    <property type="molecule type" value="Genomic_DNA"/>
</dbReference>
<keyword evidence="2" id="KW-1185">Reference proteome</keyword>
<dbReference type="AlphaFoldDB" id="A0A9X3E6N8"/>
<dbReference type="SFLD" id="SFLDS00003">
    <property type="entry name" value="Haloacid_Dehalogenase"/>
    <property type="match status" value="1"/>
</dbReference>
<keyword evidence="1" id="KW-0378">Hydrolase</keyword>
<dbReference type="NCBIfam" id="TIGR01509">
    <property type="entry name" value="HAD-SF-IA-v3"/>
    <property type="match status" value="1"/>
</dbReference>
<dbReference type="InterPro" id="IPR036412">
    <property type="entry name" value="HAD-like_sf"/>
</dbReference>
<organism evidence="1 2">
    <name type="scientific">Kaistia nematophila</name>
    <dbReference type="NCBI Taxonomy" id="2994654"/>
    <lineage>
        <taxon>Bacteria</taxon>
        <taxon>Pseudomonadati</taxon>
        <taxon>Pseudomonadota</taxon>
        <taxon>Alphaproteobacteria</taxon>
        <taxon>Hyphomicrobiales</taxon>
        <taxon>Kaistiaceae</taxon>
        <taxon>Kaistia</taxon>
    </lineage>
</organism>
<gene>
    <name evidence="1" type="ORF">OSH07_23100</name>
</gene>
<dbReference type="InterPro" id="IPR023198">
    <property type="entry name" value="PGP-like_dom2"/>
</dbReference>
<dbReference type="RefSeq" id="WP_266341069.1">
    <property type="nucleotide sequence ID" value="NZ_JAPKNK010000014.1"/>
</dbReference>
<dbReference type="InterPro" id="IPR006439">
    <property type="entry name" value="HAD-SF_hydro_IA"/>
</dbReference>